<comment type="caution">
    <text evidence="1">The sequence shown here is derived from an EMBL/GenBank/DDBJ whole genome shotgun (WGS) entry which is preliminary data.</text>
</comment>
<evidence type="ECO:0000313" key="1">
    <source>
        <dbReference type="EMBL" id="GLQ07071.1"/>
    </source>
</evidence>
<dbReference type="Proteomes" id="UP001161409">
    <property type="component" value="Unassembled WGS sequence"/>
</dbReference>
<protein>
    <submittedName>
        <fullName evidence="1">Uncharacterized protein</fullName>
    </submittedName>
</protein>
<proteinExistence type="predicted"/>
<evidence type="ECO:0000313" key="2">
    <source>
        <dbReference type="Proteomes" id="UP001161409"/>
    </source>
</evidence>
<dbReference type="EMBL" id="BSNF01000008">
    <property type="protein sequence ID" value="GLQ07071.1"/>
    <property type="molecule type" value="Genomic_DNA"/>
</dbReference>
<organism evidence="1 2">
    <name type="scientific">Sneathiella chinensis</name>
    <dbReference type="NCBI Taxonomy" id="349750"/>
    <lineage>
        <taxon>Bacteria</taxon>
        <taxon>Pseudomonadati</taxon>
        <taxon>Pseudomonadota</taxon>
        <taxon>Alphaproteobacteria</taxon>
        <taxon>Sneathiellales</taxon>
        <taxon>Sneathiellaceae</taxon>
        <taxon>Sneathiella</taxon>
    </lineage>
</organism>
<sequence>MSEVHTEAALSGSFNTLLEESSEKLTWVTPTAPMSYHFVWEEIPFSAKLSKTGNGHRLIHLGYLGSLPFSAEHPQLRERLRGLLAWKDEKDHIRFVLEPKRQQIFLMIDDILEGELTGTRLIASSVKTLLNARPYMELAREVGWQRPSSPIPHKEAVLPDDQIG</sequence>
<gene>
    <name evidence="1" type="ORF">GCM10007924_22920</name>
</gene>
<name>A0ABQ5U6P9_9PROT</name>
<reference evidence="1" key="1">
    <citation type="journal article" date="2014" name="Int. J. Syst. Evol. Microbiol.">
        <title>Complete genome of a new Firmicutes species belonging to the dominant human colonic microbiota ('Ruminococcus bicirculans') reveals two chromosomes and a selective capacity to utilize plant glucans.</title>
        <authorList>
            <consortium name="NISC Comparative Sequencing Program"/>
            <person name="Wegmann U."/>
            <person name="Louis P."/>
            <person name="Goesmann A."/>
            <person name="Henrissat B."/>
            <person name="Duncan S.H."/>
            <person name="Flint H.J."/>
        </authorList>
    </citation>
    <scope>NUCLEOTIDE SEQUENCE</scope>
    <source>
        <strain evidence="1">NBRC 103408</strain>
    </source>
</reference>
<reference evidence="1" key="2">
    <citation type="submission" date="2023-01" db="EMBL/GenBank/DDBJ databases">
        <title>Draft genome sequence of Sneathiella chinensis strain NBRC 103408.</title>
        <authorList>
            <person name="Sun Q."/>
            <person name="Mori K."/>
        </authorList>
    </citation>
    <scope>NUCLEOTIDE SEQUENCE</scope>
    <source>
        <strain evidence="1">NBRC 103408</strain>
    </source>
</reference>
<keyword evidence="2" id="KW-1185">Reference proteome</keyword>
<accession>A0ABQ5U6P9</accession>
<dbReference type="RefSeq" id="WP_169561151.1">
    <property type="nucleotide sequence ID" value="NZ_BSNF01000008.1"/>
</dbReference>